<keyword evidence="1" id="KW-0812">Transmembrane</keyword>
<keyword evidence="1" id="KW-1133">Transmembrane helix</keyword>
<dbReference type="Proteomes" id="UP000250266">
    <property type="component" value="Unassembled WGS sequence"/>
</dbReference>
<feature type="transmembrane region" description="Helical" evidence="1">
    <location>
        <begin position="184"/>
        <end position="208"/>
    </location>
</feature>
<reference evidence="2 3" key="1">
    <citation type="journal article" date="2016" name="Nat. Commun.">
        <title>Ectomycorrhizal ecology is imprinted in the genome of the dominant symbiotic fungus Cenococcum geophilum.</title>
        <authorList>
            <consortium name="DOE Joint Genome Institute"/>
            <person name="Peter M."/>
            <person name="Kohler A."/>
            <person name="Ohm R.A."/>
            <person name="Kuo A."/>
            <person name="Krutzmann J."/>
            <person name="Morin E."/>
            <person name="Arend M."/>
            <person name="Barry K.W."/>
            <person name="Binder M."/>
            <person name="Choi C."/>
            <person name="Clum A."/>
            <person name="Copeland A."/>
            <person name="Grisel N."/>
            <person name="Haridas S."/>
            <person name="Kipfer T."/>
            <person name="LaButti K."/>
            <person name="Lindquist E."/>
            <person name="Lipzen A."/>
            <person name="Maire R."/>
            <person name="Meier B."/>
            <person name="Mihaltcheva S."/>
            <person name="Molinier V."/>
            <person name="Murat C."/>
            <person name="Poggeler S."/>
            <person name="Quandt C.A."/>
            <person name="Sperisen C."/>
            <person name="Tritt A."/>
            <person name="Tisserant E."/>
            <person name="Crous P.W."/>
            <person name="Henrissat B."/>
            <person name="Nehls U."/>
            <person name="Egli S."/>
            <person name="Spatafora J.W."/>
            <person name="Grigoriev I.V."/>
            <person name="Martin F.M."/>
        </authorList>
    </citation>
    <scope>NUCLEOTIDE SEQUENCE [LARGE SCALE GENOMIC DNA]</scope>
    <source>
        <strain evidence="2 3">CBS 459.81</strain>
    </source>
</reference>
<feature type="transmembrane region" description="Helical" evidence="1">
    <location>
        <begin position="228"/>
        <end position="248"/>
    </location>
</feature>
<sequence>MISSRATFYTLSVIAFPALLGGLLVNGTMAAMYRAWASGTFADGFPCYHVYSGLPVIDWIEAIQVTFWTPIVQNGAELLQARMLCASLQTAGLWAAIENTRKGSKHWILQYAPIYAFLWGACGVATLLPIYCSVELSQRLTNTSPRLPLAKARALIPAIFIGLMYPYYLMLMRPASTTPVQHQAFITFYQFSPFFVYACIQTFGSFLWKDEDKVAGPDADSYFVKAAYAIAGVWSAVAYISVLLISLFSSAPGVSFTRVFVPSFTAVSKATAGTHIKEGSFLFMQIDYIIVAVACGIYAVKTLEMMWLGSPEKAAAAPRWNHAVAAATVFTTVSTCLLGPGATVSAVLFAREGFLRKWRPEAKEGVVNGFKPLTNGTM</sequence>
<organism evidence="2 3">
    <name type="scientific">Lepidopterella palustris CBS 459.81</name>
    <dbReference type="NCBI Taxonomy" id="1314670"/>
    <lineage>
        <taxon>Eukaryota</taxon>
        <taxon>Fungi</taxon>
        <taxon>Dikarya</taxon>
        <taxon>Ascomycota</taxon>
        <taxon>Pezizomycotina</taxon>
        <taxon>Dothideomycetes</taxon>
        <taxon>Pleosporomycetidae</taxon>
        <taxon>Mytilinidiales</taxon>
        <taxon>Argynnaceae</taxon>
        <taxon>Lepidopterella</taxon>
    </lineage>
</organism>
<gene>
    <name evidence="2" type="ORF">K432DRAFT_345154</name>
</gene>
<evidence type="ECO:0000313" key="2">
    <source>
        <dbReference type="EMBL" id="OCK84468.1"/>
    </source>
</evidence>
<name>A0A8E2JJ93_9PEZI</name>
<feature type="transmembrane region" description="Helical" evidence="1">
    <location>
        <begin position="154"/>
        <end position="172"/>
    </location>
</feature>
<keyword evidence="3" id="KW-1185">Reference proteome</keyword>
<feature type="transmembrane region" description="Helical" evidence="1">
    <location>
        <begin position="320"/>
        <end position="349"/>
    </location>
</feature>
<dbReference type="EMBL" id="KV744837">
    <property type="protein sequence ID" value="OCK84468.1"/>
    <property type="molecule type" value="Genomic_DNA"/>
</dbReference>
<dbReference type="OrthoDB" id="72269at2759"/>
<keyword evidence="1" id="KW-0472">Membrane</keyword>
<evidence type="ECO:0000313" key="3">
    <source>
        <dbReference type="Proteomes" id="UP000250266"/>
    </source>
</evidence>
<evidence type="ECO:0000256" key="1">
    <source>
        <dbReference type="SAM" id="Phobius"/>
    </source>
</evidence>
<feature type="transmembrane region" description="Helical" evidence="1">
    <location>
        <begin position="6"/>
        <end position="25"/>
    </location>
</feature>
<accession>A0A8E2JJ93</accession>
<feature type="transmembrane region" description="Helical" evidence="1">
    <location>
        <begin position="111"/>
        <end position="134"/>
    </location>
</feature>
<proteinExistence type="predicted"/>
<dbReference type="AlphaFoldDB" id="A0A8E2JJ93"/>
<protein>
    <submittedName>
        <fullName evidence="2">Uncharacterized protein</fullName>
    </submittedName>
</protein>
<feature type="transmembrane region" description="Helical" evidence="1">
    <location>
        <begin position="281"/>
        <end position="300"/>
    </location>
</feature>